<comment type="caution">
    <text evidence="2">The sequence shown here is derived from an EMBL/GenBank/DDBJ whole genome shotgun (WGS) entry which is preliminary data.</text>
</comment>
<name>A0A0J7MXH3_LASNI</name>
<reference evidence="2 3" key="1">
    <citation type="submission" date="2015-04" db="EMBL/GenBank/DDBJ databases">
        <title>Lasius niger genome sequencing.</title>
        <authorList>
            <person name="Konorov E.A."/>
            <person name="Nikitin M.A."/>
            <person name="Kirill M.V."/>
            <person name="Chang P."/>
        </authorList>
    </citation>
    <scope>NUCLEOTIDE SEQUENCE [LARGE SCALE GENOMIC DNA]</scope>
    <source>
        <tissue evidence="2">Whole</tissue>
    </source>
</reference>
<keyword evidence="3" id="KW-1185">Reference proteome</keyword>
<protein>
    <recommendedName>
        <fullName evidence="4">Peptidase aspartic putative domain-containing protein</fullName>
    </recommendedName>
</protein>
<dbReference type="AlphaFoldDB" id="A0A0J7MXH3"/>
<dbReference type="Pfam" id="PF03564">
    <property type="entry name" value="DUF1759"/>
    <property type="match status" value="1"/>
</dbReference>
<dbReference type="EMBL" id="LBMM01014630">
    <property type="protein sequence ID" value="KMQ85110.1"/>
    <property type="molecule type" value="Genomic_DNA"/>
</dbReference>
<sequence>MSVEILRKQRGYLKAKLTHIQNFVGRVKKDANAAPEEVTARLQALEEIYIKFQNVSQQLLIIDSETDPRDETEDSELDERYYTTKAELLQLLERLKPPSAGSSSDSASILTGNDTIKQFLDQQAVLIRKLTERNDNDTLVRAMEQQGQLLERMSTRSSATGREAQRTVWCSKTPIFSWLSKRLGSKNKIEAIEISEDNYVIAWELLEKRYDDERGIKRRHIQCLMDELPQIKKESASAIQELVDHIQKHLRVLQSMKLPTEEWGDLIIYIIEKNLDNATRRRWEEHIESRESVITSTMIEFLQRHGQLLRRSTVDGSASGAEKDACRREQSNKQQNSTTRSRGKATLATTQDKKCYLCQGQHLIYNCKKFWDHYSRSCRYGSCKECGERHNTLCHMRGQAFNPKTRPTRSPTESPEEATAGATLCSVTGAVRGAMTGDIESSNHHTQDDCERKRVLMATAIVNIKTSIGESQLRILLDSASELNFITATACKKLNISRAKNNEKIAFICNRGIRVEF</sequence>
<evidence type="ECO:0000256" key="1">
    <source>
        <dbReference type="SAM" id="MobiDB-lite"/>
    </source>
</evidence>
<proteinExistence type="predicted"/>
<dbReference type="PANTHER" id="PTHR47331:SF1">
    <property type="entry name" value="GAG-LIKE PROTEIN"/>
    <property type="match status" value="1"/>
</dbReference>
<dbReference type="PaxDb" id="67767-A0A0J7MXH3"/>
<dbReference type="PANTHER" id="PTHR47331">
    <property type="entry name" value="PHD-TYPE DOMAIN-CONTAINING PROTEIN"/>
    <property type="match status" value="1"/>
</dbReference>
<dbReference type="Proteomes" id="UP000036403">
    <property type="component" value="Unassembled WGS sequence"/>
</dbReference>
<evidence type="ECO:0008006" key="4">
    <source>
        <dbReference type="Google" id="ProtNLM"/>
    </source>
</evidence>
<feature type="compositionally biased region" description="Basic and acidic residues" evidence="1">
    <location>
        <begin position="321"/>
        <end position="331"/>
    </location>
</feature>
<feature type="region of interest" description="Disordered" evidence="1">
    <location>
        <begin position="312"/>
        <end position="345"/>
    </location>
</feature>
<dbReference type="OrthoDB" id="5984724at2759"/>
<gene>
    <name evidence="2" type="ORF">RF55_16538</name>
</gene>
<evidence type="ECO:0000313" key="3">
    <source>
        <dbReference type="Proteomes" id="UP000036403"/>
    </source>
</evidence>
<organism evidence="2 3">
    <name type="scientific">Lasius niger</name>
    <name type="common">Black garden ant</name>
    <dbReference type="NCBI Taxonomy" id="67767"/>
    <lineage>
        <taxon>Eukaryota</taxon>
        <taxon>Metazoa</taxon>
        <taxon>Ecdysozoa</taxon>
        <taxon>Arthropoda</taxon>
        <taxon>Hexapoda</taxon>
        <taxon>Insecta</taxon>
        <taxon>Pterygota</taxon>
        <taxon>Neoptera</taxon>
        <taxon>Endopterygota</taxon>
        <taxon>Hymenoptera</taxon>
        <taxon>Apocrita</taxon>
        <taxon>Aculeata</taxon>
        <taxon>Formicoidea</taxon>
        <taxon>Formicidae</taxon>
        <taxon>Formicinae</taxon>
        <taxon>Lasius</taxon>
        <taxon>Lasius</taxon>
    </lineage>
</organism>
<accession>A0A0J7MXH3</accession>
<evidence type="ECO:0000313" key="2">
    <source>
        <dbReference type="EMBL" id="KMQ85110.1"/>
    </source>
</evidence>
<dbReference type="InterPro" id="IPR005312">
    <property type="entry name" value="DUF1759"/>
</dbReference>